<reference evidence="2" key="1">
    <citation type="submission" date="2020-08" db="EMBL/GenBank/DDBJ databases">
        <title>Multicomponent nature underlies the extraordinary mechanical properties of spider dragline silk.</title>
        <authorList>
            <person name="Kono N."/>
            <person name="Nakamura H."/>
            <person name="Mori M."/>
            <person name="Yoshida Y."/>
            <person name="Ohtoshi R."/>
            <person name="Malay A.D."/>
            <person name="Moran D.A.P."/>
            <person name="Tomita M."/>
            <person name="Numata K."/>
            <person name="Arakawa K."/>
        </authorList>
    </citation>
    <scope>NUCLEOTIDE SEQUENCE</scope>
</reference>
<dbReference type="AlphaFoldDB" id="A0A8X6SQL4"/>
<accession>A0A8X6SQL4</accession>
<dbReference type="Proteomes" id="UP000887159">
    <property type="component" value="Unassembled WGS sequence"/>
</dbReference>
<keyword evidence="3" id="KW-1185">Reference proteome</keyword>
<proteinExistence type="predicted"/>
<evidence type="ECO:0000313" key="3">
    <source>
        <dbReference type="Proteomes" id="UP000887159"/>
    </source>
</evidence>
<feature type="compositionally biased region" description="Polar residues" evidence="1">
    <location>
        <begin position="52"/>
        <end position="62"/>
    </location>
</feature>
<gene>
    <name evidence="2" type="ORF">TNCV_2448571</name>
</gene>
<protein>
    <submittedName>
        <fullName evidence="2">Uncharacterized protein</fullName>
    </submittedName>
</protein>
<feature type="region of interest" description="Disordered" evidence="1">
    <location>
        <begin position="49"/>
        <end position="70"/>
    </location>
</feature>
<organism evidence="2 3">
    <name type="scientific">Trichonephila clavipes</name>
    <name type="common">Golden silk orbweaver</name>
    <name type="synonym">Nephila clavipes</name>
    <dbReference type="NCBI Taxonomy" id="2585209"/>
    <lineage>
        <taxon>Eukaryota</taxon>
        <taxon>Metazoa</taxon>
        <taxon>Ecdysozoa</taxon>
        <taxon>Arthropoda</taxon>
        <taxon>Chelicerata</taxon>
        <taxon>Arachnida</taxon>
        <taxon>Araneae</taxon>
        <taxon>Araneomorphae</taxon>
        <taxon>Entelegynae</taxon>
        <taxon>Araneoidea</taxon>
        <taxon>Nephilidae</taxon>
        <taxon>Trichonephila</taxon>
    </lineage>
</organism>
<dbReference type="EMBL" id="BMAU01021315">
    <property type="protein sequence ID" value="GFY12666.1"/>
    <property type="molecule type" value="Genomic_DNA"/>
</dbReference>
<evidence type="ECO:0000256" key="1">
    <source>
        <dbReference type="SAM" id="MobiDB-lite"/>
    </source>
</evidence>
<sequence length="70" mass="7751">MRVPPRIGGSQSSIFTPSSLKKILIREKYLFGSPCAAEQFHNDASLEAVEQQAPNNSKNWQRTMEGDVSA</sequence>
<comment type="caution">
    <text evidence="2">The sequence shown here is derived from an EMBL/GenBank/DDBJ whole genome shotgun (WGS) entry which is preliminary data.</text>
</comment>
<name>A0A8X6SQL4_TRICX</name>
<evidence type="ECO:0000313" key="2">
    <source>
        <dbReference type="EMBL" id="GFY12666.1"/>
    </source>
</evidence>